<dbReference type="EMBL" id="BAAAZN010000003">
    <property type="protein sequence ID" value="GAA3534431.1"/>
    <property type="molecule type" value="Genomic_DNA"/>
</dbReference>
<reference evidence="3" key="1">
    <citation type="journal article" date="2019" name="Int. J. Syst. Evol. Microbiol.">
        <title>The Global Catalogue of Microorganisms (GCM) 10K type strain sequencing project: providing services to taxonomists for standard genome sequencing and annotation.</title>
        <authorList>
            <consortium name="The Broad Institute Genomics Platform"/>
            <consortium name="The Broad Institute Genome Sequencing Center for Infectious Disease"/>
            <person name="Wu L."/>
            <person name="Ma J."/>
        </authorList>
    </citation>
    <scope>NUCLEOTIDE SEQUENCE [LARGE SCALE GENOMIC DNA]</scope>
    <source>
        <strain evidence="3">JCM 16898</strain>
    </source>
</reference>
<accession>A0ABP6VG75</accession>
<organism evidence="2 3">
    <name type="scientific">Amycolatopsis ultiminotia</name>
    <dbReference type="NCBI Taxonomy" id="543629"/>
    <lineage>
        <taxon>Bacteria</taxon>
        <taxon>Bacillati</taxon>
        <taxon>Actinomycetota</taxon>
        <taxon>Actinomycetes</taxon>
        <taxon>Pseudonocardiales</taxon>
        <taxon>Pseudonocardiaceae</taxon>
        <taxon>Amycolatopsis</taxon>
    </lineage>
</organism>
<dbReference type="Proteomes" id="UP001500689">
    <property type="component" value="Unassembled WGS sequence"/>
</dbReference>
<comment type="caution">
    <text evidence="2">The sequence shown here is derived from an EMBL/GenBank/DDBJ whole genome shotgun (WGS) entry which is preliminary data.</text>
</comment>
<proteinExistence type="predicted"/>
<name>A0ABP6VG75_9PSEU</name>
<evidence type="ECO:0000313" key="2">
    <source>
        <dbReference type="EMBL" id="GAA3534431.1"/>
    </source>
</evidence>
<protein>
    <submittedName>
        <fullName evidence="2">Uncharacterized protein</fullName>
    </submittedName>
</protein>
<evidence type="ECO:0000256" key="1">
    <source>
        <dbReference type="SAM" id="MobiDB-lite"/>
    </source>
</evidence>
<sequence>MRYPAALRRTATEVAVLEVLADGPTEVEVEPSEAVRQLADLLRSGKVRPDRLGTAARTEPGQARARLK</sequence>
<evidence type="ECO:0000313" key="3">
    <source>
        <dbReference type="Proteomes" id="UP001500689"/>
    </source>
</evidence>
<keyword evidence="3" id="KW-1185">Reference proteome</keyword>
<gene>
    <name evidence="2" type="ORF">GCM10022222_17460</name>
</gene>
<feature type="region of interest" description="Disordered" evidence="1">
    <location>
        <begin position="49"/>
        <end position="68"/>
    </location>
</feature>